<dbReference type="AlphaFoldDB" id="A0A9W7FHA8"/>
<dbReference type="OrthoDB" id="308383at2759"/>
<accession>A0A9W7FHA8</accession>
<sequence length="170" mass="18955">MSAPVPSPDTTTIPSLSDKCGLLPAFTVKVQIRPTAALGDGHCGIFASEKIISGTKIWEWTDLITRHHFSELGELLSKMKDRSEAQLFLRQGFVMPDDETYFCSNPKDAGRFINHSIDSNINLNGAMRDIEAGEELLMNYSFHGDPEWYQEICKVYGVLTEAQIAEGQQD</sequence>
<comment type="caution">
    <text evidence="2">The sequence shown here is derived from an EMBL/GenBank/DDBJ whole genome shotgun (WGS) entry which is preliminary data.</text>
</comment>
<dbReference type="Pfam" id="PF00856">
    <property type="entry name" value="SET"/>
    <property type="match status" value="1"/>
</dbReference>
<name>A0A9W7FHA8_9STRA</name>
<dbReference type="Gene3D" id="2.170.270.10">
    <property type="entry name" value="SET domain"/>
    <property type="match status" value="1"/>
</dbReference>
<evidence type="ECO:0000313" key="2">
    <source>
        <dbReference type="EMBL" id="GMI12026.1"/>
    </source>
</evidence>
<dbReference type="EMBL" id="BRXW01000170">
    <property type="protein sequence ID" value="GMI12026.1"/>
    <property type="molecule type" value="Genomic_DNA"/>
</dbReference>
<proteinExistence type="predicted"/>
<dbReference type="InterPro" id="IPR001214">
    <property type="entry name" value="SET_dom"/>
</dbReference>
<reference evidence="3" key="1">
    <citation type="journal article" date="2023" name="Commun. Biol.">
        <title>Genome analysis of Parmales, the sister group of diatoms, reveals the evolutionary specialization of diatoms from phago-mixotrophs to photoautotrophs.</title>
        <authorList>
            <person name="Ban H."/>
            <person name="Sato S."/>
            <person name="Yoshikawa S."/>
            <person name="Yamada K."/>
            <person name="Nakamura Y."/>
            <person name="Ichinomiya M."/>
            <person name="Sato N."/>
            <person name="Blanc-Mathieu R."/>
            <person name="Endo H."/>
            <person name="Kuwata A."/>
            <person name="Ogata H."/>
        </authorList>
    </citation>
    <scope>NUCLEOTIDE SEQUENCE [LARGE SCALE GENOMIC DNA]</scope>
    <source>
        <strain evidence="3">NIES 3700</strain>
    </source>
</reference>
<gene>
    <name evidence="2" type="ORF">TrLO_g9690</name>
</gene>
<feature type="domain" description="SET" evidence="1">
    <location>
        <begin position="28"/>
        <end position="147"/>
    </location>
</feature>
<protein>
    <recommendedName>
        <fullName evidence="1">SET domain-containing protein</fullName>
    </recommendedName>
</protein>
<dbReference type="InterPro" id="IPR046341">
    <property type="entry name" value="SET_dom_sf"/>
</dbReference>
<dbReference type="Proteomes" id="UP001165122">
    <property type="component" value="Unassembled WGS sequence"/>
</dbReference>
<evidence type="ECO:0000259" key="1">
    <source>
        <dbReference type="SMART" id="SM00317"/>
    </source>
</evidence>
<evidence type="ECO:0000313" key="3">
    <source>
        <dbReference type="Proteomes" id="UP001165122"/>
    </source>
</evidence>
<organism evidence="2 3">
    <name type="scientific">Triparma laevis f. longispina</name>
    <dbReference type="NCBI Taxonomy" id="1714387"/>
    <lineage>
        <taxon>Eukaryota</taxon>
        <taxon>Sar</taxon>
        <taxon>Stramenopiles</taxon>
        <taxon>Ochrophyta</taxon>
        <taxon>Bolidophyceae</taxon>
        <taxon>Parmales</taxon>
        <taxon>Triparmaceae</taxon>
        <taxon>Triparma</taxon>
    </lineage>
</organism>
<dbReference type="SMART" id="SM00317">
    <property type="entry name" value="SET"/>
    <property type="match status" value="1"/>
</dbReference>
<dbReference type="SUPFAM" id="SSF82199">
    <property type="entry name" value="SET domain"/>
    <property type="match status" value="1"/>
</dbReference>
<keyword evidence="3" id="KW-1185">Reference proteome</keyword>